<dbReference type="SUPFAM" id="SSF46626">
    <property type="entry name" value="Cytochrome c"/>
    <property type="match status" value="1"/>
</dbReference>
<organism evidence="7 8">
    <name type="scientific">Allopontixanthobacter confluentis</name>
    <dbReference type="NCBI Taxonomy" id="1849021"/>
    <lineage>
        <taxon>Bacteria</taxon>
        <taxon>Pseudomonadati</taxon>
        <taxon>Pseudomonadota</taxon>
        <taxon>Alphaproteobacteria</taxon>
        <taxon>Sphingomonadales</taxon>
        <taxon>Erythrobacteraceae</taxon>
        <taxon>Allopontixanthobacter</taxon>
    </lineage>
</organism>
<comment type="caution">
    <text evidence="7">The sequence shown here is derived from an EMBL/GenBank/DDBJ whole genome shotgun (WGS) entry which is preliminary data.</text>
</comment>
<evidence type="ECO:0000256" key="2">
    <source>
        <dbReference type="ARBA" id="ARBA00022723"/>
    </source>
</evidence>
<evidence type="ECO:0000313" key="8">
    <source>
        <dbReference type="Proteomes" id="UP000473531"/>
    </source>
</evidence>
<evidence type="ECO:0000256" key="1">
    <source>
        <dbReference type="ARBA" id="ARBA00022617"/>
    </source>
</evidence>
<protein>
    <recommendedName>
        <fullName evidence="6">Cytochrome c domain-containing protein</fullName>
    </recommendedName>
</protein>
<feature type="domain" description="Cytochrome c" evidence="6">
    <location>
        <begin position="42"/>
        <end position="123"/>
    </location>
</feature>
<dbReference type="Gene3D" id="1.10.760.10">
    <property type="entry name" value="Cytochrome c-like domain"/>
    <property type="match status" value="1"/>
</dbReference>
<proteinExistence type="predicted"/>
<dbReference type="EMBL" id="WTYU01000001">
    <property type="protein sequence ID" value="MXP13766.1"/>
    <property type="molecule type" value="Genomic_DNA"/>
</dbReference>
<keyword evidence="5" id="KW-0732">Signal</keyword>
<keyword evidence="1 4" id="KW-0349">Heme</keyword>
<evidence type="ECO:0000313" key="7">
    <source>
        <dbReference type="EMBL" id="MXP13766.1"/>
    </source>
</evidence>
<evidence type="ECO:0000256" key="3">
    <source>
        <dbReference type="ARBA" id="ARBA00023004"/>
    </source>
</evidence>
<feature type="chain" id="PRO_5026710322" description="Cytochrome c domain-containing protein" evidence="5">
    <location>
        <begin position="23"/>
        <end position="132"/>
    </location>
</feature>
<feature type="signal peptide" evidence="5">
    <location>
        <begin position="1"/>
        <end position="22"/>
    </location>
</feature>
<dbReference type="PROSITE" id="PS51257">
    <property type="entry name" value="PROKAR_LIPOPROTEIN"/>
    <property type="match status" value="1"/>
</dbReference>
<sequence>MTRSFAACIVALGLSACQGAVSQQQPVEVQPSPSQAVTALSGPAQAGYNLSEALCSGCHAISAGGISPNPQSPTFAMVANMPGLTEVTLRDFLRDSHNFPETMNFEVVEEDVDVLAAYIITLRQDDFRPPIQ</sequence>
<keyword evidence="2 4" id="KW-0479">Metal-binding</keyword>
<dbReference type="AlphaFoldDB" id="A0A6L7GEA1"/>
<name>A0A6L7GEA1_9SPHN</name>
<dbReference type="GO" id="GO:0009055">
    <property type="term" value="F:electron transfer activity"/>
    <property type="evidence" value="ECO:0007669"/>
    <property type="project" value="InterPro"/>
</dbReference>
<dbReference type="GO" id="GO:0046872">
    <property type="term" value="F:metal ion binding"/>
    <property type="evidence" value="ECO:0007669"/>
    <property type="project" value="UniProtKB-KW"/>
</dbReference>
<dbReference type="InterPro" id="IPR036909">
    <property type="entry name" value="Cyt_c-like_dom_sf"/>
</dbReference>
<reference evidence="7 8" key="1">
    <citation type="submission" date="2019-12" db="EMBL/GenBank/DDBJ databases">
        <title>Genomic-based taxomic classification of the family Erythrobacteraceae.</title>
        <authorList>
            <person name="Xu L."/>
        </authorList>
    </citation>
    <scope>NUCLEOTIDE SEQUENCE [LARGE SCALE GENOMIC DNA]</scope>
    <source>
        <strain evidence="7 8">KCTC 52259</strain>
    </source>
</reference>
<dbReference type="InterPro" id="IPR009056">
    <property type="entry name" value="Cyt_c-like_dom"/>
</dbReference>
<evidence type="ECO:0000256" key="5">
    <source>
        <dbReference type="SAM" id="SignalP"/>
    </source>
</evidence>
<gene>
    <name evidence="7" type="ORF">GRI44_03235</name>
</gene>
<evidence type="ECO:0000259" key="6">
    <source>
        <dbReference type="PROSITE" id="PS51007"/>
    </source>
</evidence>
<dbReference type="RefSeq" id="WP_160600009.1">
    <property type="nucleotide sequence ID" value="NZ_WTYU01000001.1"/>
</dbReference>
<accession>A0A6L7GEA1</accession>
<keyword evidence="8" id="KW-1185">Reference proteome</keyword>
<dbReference type="PROSITE" id="PS51007">
    <property type="entry name" value="CYTC"/>
    <property type="match status" value="1"/>
</dbReference>
<keyword evidence="3 4" id="KW-0408">Iron</keyword>
<evidence type="ECO:0000256" key="4">
    <source>
        <dbReference type="PROSITE-ProRule" id="PRU00433"/>
    </source>
</evidence>
<dbReference type="OrthoDB" id="7596428at2"/>
<dbReference type="Proteomes" id="UP000473531">
    <property type="component" value="Unassembled WGS sequence"/>
</dbReference>
<dbReference type="GO" id="GO:0020037">
    <property type="term" value="F:heme binding"/>
    <property type="evidence" value="ECO:0007669"/>
    <property type="project" value="InterPro"/>
</dbReference>